<dbReference type="SUPFAM" id="SSF52266">
    <property type="entry name" value="SGNH hydrolase"/>
    <property type="match status" value="1"/>
</dbReference>
<dbReference type="CDD" id="cd00229">
    <property type="entry name" value="SGNH_hydrolase"/>
    <property type="match status" value="1"/>
</dbReference>
<dbReference type="InterPro" id="IPR036514">
    <property type="entry name" value="SGNH_hydro_sf"/>
</dbReference>
<protein>
    <submittedName>
        <fullName evidence="1">SGNH/GDSL hydrolase family protein</fullName>
    </submittedName>
</protein>
<name>A0ABS5H224_9BURK</name>
<keyword evidence="1" id="KW-0378">Hydrolase</keyword>
<evidence type="ECO:0000313" key="1">
    <source>
        <dbReference type="EMBL" id="MBR7792762.1"/>
    </source>
</evidence>
<dbReference type="EMBL" id="JAGSPK010000003">
    <property type="protein sequence ID" value="MBR7792762.1"/>
    <property type="molecule type" value="Genomic_DNA"/>
</dbReference>
<gene>
    <name evidence="1" type="ORF">KDM87_09165</name>
</gene>
<dbReference type="GO" id="GO:0016787">
    <property type="term" value="F:hydrolase activity"/>
    <property type="evidence" value="ECO:0007669"/>
    <property type="project" value="UniProtKB-KW"/>
</dbReference>
<proteinExistence type="predicted"/>
<comment type="caution">
    <text evidence="1">The sequence shown here is derived from an EMBL/GenBank/DDBJ whole genome shotgun (WGS) entry which is preliminary data.</text>
</comment>
<accession>A0ABS5H224</accession>
<sequence>MIMSALLAGLTVLIIGDSHMSTPDYLITTLHDDLMNKGAVVYSFGACGVAAGDWMVKSQSSCGGAVRLKDGPVEVKTGQDAMTRPFNELVKTYKPNLVVVVNGDTMASYSQPELQKNWVWQQVSRLTKGVKNNNVSCVWVGPAWGTEGGKFNKTYARAKEMSGYLSEIVAPCTYIDSLSLSKPGEWGTIDGQHFDGAGYKSWGSAIGNAIATPAILNSIKR</sequence>
<dbReference type="Gene3D" id="3.40.50.1110">
    <property type="entry name" value="SGNH hydrolase"/>
    <property type="match status" value="1"/>
</dbReference>
<reference evidence="1 2" key="1">
    <citation type="submission" date="2021-04" db="EMBL/GenBank/DDBJ databases">
        <title>novel species isolated from subtropical streams in China.</title>
        <authorList>
            <person name="Lu H."/>
        </authorList>
    </citation>
    <scope>NUCLEOTIDE SEQUENCE [LARGE SCALE GENOMIC DNA]</scope>
    <source>
        <strain evidence="1 2">FT147W</strain>
    </source>
</reference>
<evidence type="ECO:0000313" key="2">
    <source>
        <dbReference type="Proteomes" id="UP000682982"/>
    </source>
</evidence>
<keyword evidence="2" id="KW-1185">Reference proteome</keyword>
<dbReference type="Proteomes" id="UP000682982">
    <property type="component" value="Unassembled WGS sequence"/>
</dbReference>
<organism evidence="1 2">
    <name type="scientific">Undibacterium rivi</name>
    <dbReference type="NCBI Taxonomy" id="2828729"/>
    <lineage>
        <taxon>Bacteria</taxon>
        <taxon>Pseudomonadati</taxon>
        <taxon>Pseudomonadota</taxon>
        <taxon>Betaproteobacteria</taxon>
        <taxon>Burkholderiales</taxon>
        <taxon>Oxalobacteraceae</taxon>
        <taxon>Undibacterium</taxon>
    </lineage>
</organism>